<dbReference type="EMBL" id="LYPA01000076">
    <property type="protein sequence ID" value="OBR62932.1"/>
    <property type="molecule type" value="Genomic_DNA"/>
</dbReference>
<evidence type="ECO:0000313" key="2">
    <source>
        <dbReference type="Proteomes" id="UP000092024"/>
    </source>
</evidence>
<protein>
    <submittedName>
        <fullName evidence="1">Uncharacterized protein</fullName>
    </submittedName>
</protein>
<dbReference type="RefSeq" id="WP_068686815.1">
    <property type="nucleotide sequence ID" value="NZ_LYPA01000076.1"/>
</dbReference>
<evidence type="ECO:0000313" key="1">
    <source>
        <dbReference type="EMBL" id="OBR62932.1"/>
    </source>
</evidence>
<reference evidence="1 2" key="1">
    <citation type="submission" date="2016-05" db="EMBL/GenBank/DDBJ databases">
        <title>Paenibacillus oryzae. sp. nov., isolated from the rice root.</title>
        <authorList>
            <person name="Zhang J."/>
            <person name="Zhang X."/>
        </authorList>
    </citation>
    <scope>NUCLEOTIDE SEQUENCE [LARGE SCALE GENOMIC DNA]</scope>
    <source>
        <strain evidence="1 2">1DrF-4</strain>
    </source>
</reference>
<dbReference type="STRING" id="1844972.A7K91_09435"/>
<proteinExistence type="predicted"/>
<sequence>MKLFALTTEINGSSRMSDFVRDCFVCLFCPGVGGLEGLNENELTAALTEAGQSQNGGKQYEAESGQNEMRLAGIKTFVMDMEDGDYILIGNGEEVYWGDLGDYYYVEQADQPDDGSCHRRGVTWLKGMPHQEIPDVFKLLLDQAKPVAKYGEEISHAQMEFWLSPTPRQTVNGTGADVDEESIGMALDILKQAMQHGDAERRERAAAAILNYAAARSNQINR</sequence>
<name>A0A1A5YBG6_9BACL</name>
<keyword evidence="2" id="KW-1185">Reference proteome</keyword>
<accession>A0A1A5YBG6</accession>
<comment type="caution">
    <text evidence="1">The sequence shown here is derived from an EMBL/GenBank/DDBJ whole genome shotgun (WGS) entry which is preliminary data.</text>
</comment>
<dbReference type="OrthoDB" id="1631118at2"/>
<dbReference type="AlphaFoldDB" id="A0A1A5YBG6"/>
<organism evidence="1 2">
    <name type="scientific">Paenibacillus oryzae</name>
    <dbReference type="NCBI Taxonomy" id="1844972"/>
    <lineage>
        <taxon>Bacteria</taxon>
        <taxon>Bacillati</taxon>
        <taxon>Bacillota</taxon>
        <taxon>Bacilli</taxon>
        <taxon>Bacillales</taxon>
        <taxon>Paenibacillaceae</taxon>
        <taxon>Paenibacillus</taxon>
    </lineage>
</organism>
<gene>
    <name evidence="1" type="ORF">A7K91_09435</name>
</gene>
<dbReference type="Proteomes" id="UP000092024">
    <property type="component" value="Unassembled WGS sequence"/>
</dbReference>